<dbReference type="Pfam" id="PF07690">
    <property type="entry name" value="MFS_1"/>
    <property type="match status" value="1"/>
</dbReference>
<evidence type="ECO:0000256" key="9">
    <source>
        <dbReference type="SAM" id="Phobius"/>
    </source>
</evidence>
<evidence type="ECO:0000256" key="6">
    <source>
        <dbReference type="ARBA" id="ARBA00022989"/>
    </source>
</evidence>
<comment type="similarity">
    <text evidence="2">Belongs to the major facilitator superfamily. EmrB family.</text>
</comment>
<keyword evidence="8" id="KW-0046">Antibiotic resistance</keyword>
<sequence length="539" mass="56645">MRNLRGNPWATLIVISLGYFMTLLDLTIVNIAIPDVVDDLGASLDQILWVINGYTLVLAALLITAGRIGDLWGPRSTFAVGVVLFTLASMACGFATDPGQLIAFRAVQGLGAAILMPQTLTILTHSFPPERRGTAFGIWGAVAGIAAIAGPTVGGLLVTAFGWRWIFFINLPIAIVVLAGTFAVVTEVRESRSRRLDPLGVLLITLALLALCYGLVEGQRYDWGTVVSFISIPLVLGIGVVLLAVFLGLQARSQERDPLIPFALFRDRDYALMNVVGGAVNIGMLGFLLLFNLYLQSVAGMSALRAGLTLAPAAMVSMVLAPLAGRLTDRIDGRYILVSGLLLFAVGMGWMAAIAQPDSRWYHFLPPLLVAGAGMGGTFAPMPTIAMRGVRPELSGAASGVFNSNRQFGAVIGTAAVGALLQNRLVASIGAQADSRSLALPEQYRASFVSGLRSTAERGIEVGAGSSPGPPAGVPAEVAGQLREAGRQALAHGFIDAMHATIALPVAVTALAALTCLSVKRPAARPAVEKEDRKKAMTR</sequence>
<feature type="transmembrane region" description="Helical" evidence="9">
    <location>
        <begin position="102"/>
        <end position="123"/>
    </location>
</feature>
<keyword evidence="5 9" id="KW-0812">Transmembrane</keyword>
<evidence type="ECO:0000256" key="2">
    <source>
        <dbReference type="ARBA" id="ARBA00008537"/>
    </source>
</evidence>
<feature type="transmembrane region" description="Helical" evidence="9">
    <location>
        <begin position="135"/>
        <end position="159"/>
    </location>
</feature>
<keyword evidence="4" id="KW-1003">Cell membrane</keyword>
<proteinExistence type="inferred from homology"/>
<dbReference type="SUPFAM" id="SSF103473">
    <property type="entry name" value="MFS general substrate transporter"/>
    <property type="match status" value="1"/>
</dbReference>
<feature type="transmembrane region" description="Helical" evidence="9">
    <location>
        <begin position="228"/>
        <end position="249"/>
    </location>
</feature>
<feature type="transmembrane region" description="Helical" evidence="9">
    <location>
        <begin position="270"/>
        <end position="291"/>
    </location>
</feature>
<dbReference type="CDD" id="cd17321">
    <property type="entry name" value="MFS_MMR_MDR_like"/>
    <property type="match status" value="1"/>
</dbReference>
<dbReference type="InterPro" id="IPR036259">
    <property type="entry name" value="MFS_trans_sf"/>
</dbReference>
<feature type="transmembrane region" description="Helical" evidence="9">
    <location>
        <begin position="361"/>
        <end position="382"/>
    </location>
</feature>
<evidence type="ECO:0000256" key="5">
    <source>
        <dbReference type="ARBA" id="ARBA00022692"/>
    </source>
</evidence>
<gene>
    <name evidence="11" type="ORF">ACIGXA_38815</name>
</gene>
<comment type="subcellular location">
    <subcellularLocation>
        <location evidence="1">Cell membrane</location>
        <topology evidence="1">Multi-pass membrane protein</topology>
    </subcellularLocation>
</comment>
<keyword evidence="3" id="KW-0813">Transport</keyword>
<feature type="transmembrane region" description="Helical" evidence="9">
    <location>
        <begin position="303"/>
        <end position="323"/>
    </location>
</feature>
<evidence type="ECO:0000313" key="11">
    <source>
        <dbReference type="EMBL" id="MFI9106473.1"/>
    </source>
</evidence>
<keyword evidence="6 9" id="KW-1133">Transmembrane helix</keyword>
<evidence type="ECO:0000256" key="4">
    <source>
        <dbReference type="ARBA" id="ARBA00022475"/>
    </source>
</evidence>
<accession>A0ABW8CK86</accession>
<dbReference type="InterPro" id="IPR004638">
    <property type="entry name" value="EmrB-like"/>
</dbReference>
<feature type="domain" description="Major facilitator superfamily (MFS) profile" evidence="10">
    <location>
        <begin position="11"/>
        <end position="459"/>
    </location>
</feature>
<evidence type="ECO:0000256" key="7">
    <source>
        <dbReference type="ARBA" id="ARBA00023136"/>
    </source>
</evidence>
<dbReference type="PANTHER" id="PTHR42718:SF9">
    <property type="entry name" value="MAJOR FACILITATOR SUPERFAMILY MULTIDRUG TRANSPORTER MFSC"/>
    <property type="match status" value="1"/>
</dbReference>
<dbReference type="PRINTS" id="PR01036">
    <property type="entry name" value="TCRTETB"/>
</dbReference>
<protein>
    <submittedName>
        <fullName evidence="11">DHA2 family efflux MFS transporter permease subunit</fullName>
    </submittedName>
</protein>
<evidence type="ECO:0000256" key="8">
    <source>
        <dbReference type="ARBA" id="ARBA00023251"/>
    </source>
</evidence>
<dbReference type="EMBL" id="JBITYG010000018">
    <property type="protein sequence ID" value="MFI9106473.1"/>
    <property type="molecule type" value="Genomic_DNA"/>
</dbReference>
<dbReference type="PANTHER" id="PTHR42718">
    <property type="entry name" value="MAJOR FACILITATOR SUPERFAMILY MULTIDRUG TRANSPORTER MFSC"/>
    <property type="match status" value="1"/>
</dbReference>
<dbReference type="InterPro" id="IPR011701">
    <property type="entry name" value="MFS"/>
</dbReference>
<evidence type="ECO:0000256" key="3">
    <source>
        <dbReference type="ARBA" id="ARBA00022448"/>
    </source>
</evidence>
<dbReference type="Gene3D" id="1.20.1720.10">
    <property type="entry name" value="Multidrug resistance protein D"/>
    <property type="match status" value="1"/>
</dbReference>
<feature type="transmembrane region" description="Helical" evidence="9">
    <location>
        <begin position="46"/>
        <end position="65"/>
    </location>
</feature>
<reference evidence="11 12" key="1">
    <citation type="submission" date="2024-10" db="EMBL/GenBank/DDBJ databases">
        <title>The Natural Products Discovery Center: Release of the First 8490 Sequenced Strains for Exploring Actinobacteria Biosynthetic Diversity.</title>
        <authorList>
            <person name="Kalkreuter E."/>
            <person name="Kautsar S.A."/>
            <person name="Yang D."/>
            <person name="Bader C.D."/>
            <person name="Teijaro C.N."/>
            <person name="Fluegel L."/>
            <person name="Davis C.M."/>
            <person name="Simpson J.R."/>
            <person name="Lauterbach L."/>
            <person name="Steele A.D."/>
            <person name="Gui C."/>
            <person name="Meng S."/>
            <person name="Li G."/>
            <person name="Viehrig K."/>
            <person name="Ye F."/>
            <person name="Su P."/>
            <person name="Kiefer A.F."/>
            <person name="Nichols A."/>
            <person name="Cepeda A.J."/>
            <person name="Yan W."/>
            <person name="Fan B."/>
            <person name="Jiang Y."/>
            <person name="Adhikari A."/>
            <person name="Zheng C.-J."/>
            <person name="Schuster L."/>
            <person name="Cowan T.M."/>
            <person name="Smanski M.J."/>
            <person name="Chevrette M.G."/>
            <person name="De Carvalho L.P.S."/>
            <person name="Shen B."/>
        </authorList>
    </citation>
    <scope>NUCLEOTIDE SEQUENCE [LARGE SCALE GENOMIC DNA]</scope>
    <source>
        <strain evidence="11 12">NPDC053399</strain>
    </source>
</reference>
<keyword evidence="12" id="KW-1185">Reference proteome</keyword>
<dbReference type="Proteomes" id="UP001614394">
    <property type="component" value="Unassembled WGS sequence"/>
</dbReference>
<dbReference type="RefSeq" id="WP_399658004.1">
    <property type="nucleotide sequence ID" value="NZ_JBITYG010000018.1"/>
</dbReference>
<feature type="transmembrane region" description="Helical" evidence="9">
    <location>
        <begin position="12"/>
        <end position="34"/>
    </location>
</feature>
<name>A0ABW8CK86_9ACTN</name>
<evidence type="ECO:0000256" key="1">
    <source>
        <dbReference type="ARBA" id="ARBA00004651"/>
    </source>
</evidence>
<organism evidence="11 12">
    <name type="scientific">Streptomyces fildesensis</name>
    <dbReference type="NCBI Taxonomy" id="375757"/>
    <lineage>
        <taxon>Bacteria</taxon>
        <taxon>Bacillati</taxon>
        <taxon>Actinomycetota</taxon>
        <taxon>Actinomycetes</taxon>
        <taxon>Kitasatosporales</taxon>
        <taxon>Streptomycetaceae</taxon>
        <taxon>Streptomyces</taxon>
    </lineage>
</organism>
<evidence type="ECO:0000313" key="12">
    <source>
        <dbReference type="Proteomes" id="UP001614394"/>
    </source>
</evidence>
<dbReference type="NCBIfam" id="TIGR00711">
    <property type="entry name" value="efflux_EmrB"/>
    <property type="match status" value="1"/>
</dbReference>
<feature type="transmembrane region" description="Helical" evidence="9">
    <location>
        <begin position="335"/>
        <end position="355"/>
    </location>
</feature>
<feature type="transmembrane region" description="Helical" evidence="9">
    <location>
        <begin position="198"/>
        <end position="216"/>
    </location>
</feature>
<comment type="caution">
    <text evidence="11">The sequence shown here is derived from an EMBL/GenBank/DDBJ whole genome shotgun (WGS) entry which is preliminary data.</text>
</comment>
<dbReference type="Gene3D" id="1.20.1250.20">
    <property type="entry name" value="MFS general substrate transporter like domains"/>
    <property type="match status" value="1"/>
</dbReference>
<dbReference type="PROSITE" id="PS50850">
    <property type="entry name" value="MFS"/>
    <property type="match status" value="1"/>
</dbReference>
<feature type="transmembrane region" description="Helical" evidence="9">
    <location>
        <begin position="165"/>
        <end position="186"/>
    </location>
</feature>
<dbReference type="InterPro" id="IPR020846">
    <property type="entry name" value="MFS_dom"/>
</dbReference>
<evidence type="ECO:0000259" key="10">
    <source>
        <dbReference type="PROSITE" id="PS50850"/>
    </source>
</evidence>
<keyword evidence="7 9" id="KW-0472">Membrane</keyword>
<feature type="transmembrane region" description="Helical" evidence="9">
    <location>
        <begin position="77"/>
        <end position="96"/>
    </location>
</feature>